<feature type="transmembrane region" description="Helical" evidence="1">
    <location>
        <begin position="54"/>
        <end position="75"/>
    </location>
</feature>
<evidence type="ECO:0000256" key="1">
    <source>
        <dbReference type="SAM" id="Phobius"/>
    </source>
</evidence>
<protein>
    <submittedName>
        <fullName evidence="2">Uncharacterized protein</fullName>
    </submittedName>
</protein>
<proteinExistence type="predicted"/>
<organism evidence="2 3">
    <name type="scientific">Candidatus Colwellbacteria bacterium RIFCSPHIGHO2_12_FULL_44_17</name>
    <dbReference type="NCBI Taxonomy" id="1797689"/>
    <lineage>
        <taxon>Bacteria</taxon>
        <taxon>Candidatus Colwelliibacteriota</taxon>
    </lineage>
</organism>
<name>A0A1G1Z1R9_9BACT</name>
<gene>
    <name evidence="2" type="ORF">A3F24_02685</name>
</gene>
<dbReference type="EMBL" id="MHIX01000040">
    <property type="protein sequence ID" value="OGY58578.1"/>
    <property type="molecule type" value="Genomic_DNA"/>
</dbReference>
<accession>A0A1G1Z1R9</accession>
<dbReference type="Proteomes" id="UP000178515">
    <property type="component" value="Unassembled WGS sequence"/>
</dbReference>
<dbReference type="Pfam" id="PF18895">
    <property type="entry name" value="T4SS_pilin"/>
    <property type="match status" value="1"/>
</dbReference>
<keyword evidence="1" id="KW-0812">Transmembrane</keyword>
<evidence type="ECO:0000313" key="3">
    <source>
        <dbReference type="Proteomes" id="UP000178515"/>
    </source>
</evidence>
<reference evidence="2 3" key="1">
    <citation type="journal article" date="2016" name="Nat. Commun.">
        <title>Thousands of microbial genomes shed light on interconnected biogeochemical processes in an aquifer system.</title>
        <authorList>
            <person name="Anantharaman K."/>
            <person name="Brown C.T."/>
            <person name="Hug L.A."/>
            <person name="Sharon I."/>
            <person name="Castelle C.J."/>
            <person name="Probst A.J."/>
            <person name="Thomas B.C."/>
            <person name="Singh A."/>
            <person name="Wilkins M.J."/>
            <person name="Karaoz U."/>
            <person name="Brodie E.L."/>
            <person name="Williams K.H."/>
            <person name="Hubbard S.S."/>
            <person name="Banfield J.F."/>
        </authorList>
    </citation>
    <scope>NUCLEOTIDE SEQUENCE [LARGE SCALE GENOMIC DNA]</scope>
</reference>
<evidence type="ECO:0000313" key="2">
    <source>
        <dbReference type="EMBL" id="OGY58578.1"/>
    </source>
</evidence>
<comment type="caution">
    <text evidence="2">The sequence shown here is derived from an EMBL/GenBank/DDBJ whole genome shotgun (WGS) entry which is preliminary data.</text>
</comment>
<dbReference type="AlphaFoldDB" id="A0A1G1Z1R9"/>
<keyword evidence="1" id="KW-0472">Membrane</keyword>
<feature type="transmembrane region" description="Helical" evidence="1">
    <location>
        <begin position="96"/>
        <end position="114"/>
    </location>
</feature>
<dbReference type="InterPro" id="IPR043993">
    <property type="entry name" value="T4SS_pilin"/>
</dbReference>
<keyword evidence="1" id="KW-1133">Transmembrane helix</keyword>
<sequence length="121" mass="13144">MIFSPFVKTAYAQIASTDTKLDIMRVINEVICKINLPGLTFSGGGECSFKLANIFTYAIGLGGLIALAIMIWAGFLYITSATNPSKATESKEWMKAAIWGLLLLFGGWMILYTINPGIVGR</sequence>